<dbReference type="PROSITE" id="PS00211">
    <property type="entry name" value="ABC_TRANSPORTER_1"/>
    <property type="match status" value="1"/>
</dbReference>
<dbReference type="SMART" id="SM00382">
    <property type="entry name" value="AAA"/>
    <property type="match status" value="1"/>
</dbReference>
<feature type="domain" description="ABC transporter" evidence="7">
    <location>
        <begin position="4"/>
        <end position="240"/>
    </location>
</feature>
<dbReference type="Pfam" id="PF08402">
    <property type="entry name" value="TOBE_2"/>
    <property type="match status" value="1"/>
</dbReference>
<dbReference type="PANTHER" id="PTHR43875:SF1">
    <property type="entry name" value="OSMOPROTECTIVE COMPOUNDS UPTAKE ATP-BINDING PROTEIN GGTA"/>
    <property type="match status" value="1"/>
</dbReference>
<dbReference type="Gene3D" id="3.40.50.300">
    <property type="entry name" value="P-loop containing nucleotide triphosphate hydrolases"/>
    <property type="match status" value="1"/>
</dbReference>
<dbReference type="Pfam" id="PF00005">
    <property type="entry name" value="ABC_tran"/>
    <property type="match status" value="1"/>
</dbReference>
<keyword evidence="3" id="KW-0813">Transport</keyword>
<dbReference type="Gene3D" id="2.40.50.140">
    <property type="entry name" value="Nucleic acid-binding proteins"/>
    <property type="match status" value="1"/>
</dbReference>
<dbReference type="InterPro" id="IPR027417">
    <property type="entry name" value="P-loop_NTPase"/>
</dbReference>
<dbReference type="Gene3D" id="2.40.50.100">
    <property type="match status" value="1"/>
</dbReference>
<reference evidence="8 9" key="1">
    <citation type="submission" date="2018-06" db="EMBL/GenBank/DDBJ databases">
        <title>Rhizobium wuzhouense sp. nov., isolated from roots of Oryza officinalis.</title>
        <authorList>
            <person name="Yuan T."/>
        </authorList>
    </citation>
    <scope>NUCLEOTIDE SEQUENCE [LARGE SCALE GENOMIC DNA]</scope>
    <source>
        <strain evidence="8 9">W44</strain>
    </source>
</reference>
<dbReference type="SUPFAM" id="SSF52540">
    <property type="entry name" value="P-loop containing nucleoside triphosphate hydrolases"/>
    <property type="match status" value="1"/>
</dbReference>
<dbReference type="SUPFAM" id="SSF50331">
    <property type="entry name" value="MOP-like"/>
    <property type="match status" value="1"/>
</dbReference>
<comment type="subcellular location">
    <subcellularLocation>
        <location evidence="1">Cell inner membrane</location>
        <topology evidence="1">Peripheral membrane protein</topology>
    </subcellularLocation>
</comment>
<evidence type="ECO:0000256" key="4">
    <source>
        <dbReference type="ARBA" id="ARBA00022519"/>
    </source>
</evidence>
<keyword evidence="4" id="KW-0472">Membrane</keyword>
<gene>
    <name evidence="8" type="ORF">DMY87_16350</name>
</gene>
<evidence type="ECO:0000256" key="3">
    <source>
        <dbReference type="ARBA" id="ARBA00022448"/>
    </source>
</evidence>
<dbReference type="PROSITE" id="PS50893">
    <property type="entry name" value="ABC_TRANSPORTER_2"/>
    <property type="match status" value="1"/>
</dbReference>
<evidence type="ECO:0000256" key="1">
    <source>
        <dbReference type="ARBA" id="ARBA00004417"/>
    </source>
</evidence>
<keyword evidence="4" id="KW-1003">Cell membrane</keyword>
<dbReference type="InterPro" id="IPR003593">
    <property type="entry name" value="AAA+_ATPase"/>
</dbReference>
<protein>
    <submittedName>
        <fullName evidence="8">Sugar ABC transporter ATP-binding protein</fullName>
    </submittedName>
</protein>
<keyword evidence="9" id="KW-1185">Reference proteome</keyword>
<evidence type="ECO:0000259" key="7">
    <source>
        <dbReference type="PROSITE" id="PS50893"/>
    </source>
</evidence>
<keyword evidence="5" id="KW-0547">Nucleotide-binding</keyword>
<accession>A0ABX5NNM1</accession>
<comment type="similarity">
    <text evidence="2">Belongs to the ABC transporter superfamily.</text>
</comment>
<evidence type="ECO:0000256" key="6">
    <source>
        <dbReference type="ARBA" id="ARBA00022840"/>
    </source>
</evidence>
<proteinExistence type="inferred from homology"/>
<dbReference type="InterPro" id="IPR017871">
    <property type="entry name" value="ABC_transporter-like_CS"/>
</dbReference>
<dbReference type="PANTHER" id="PTHR43875">
    <property type="entry name" value="MALTODEXTRIN IMPORT ATP-BINDING PROTEIN MSMX"/>
    <property type="match status" value="1"/>
</dbReference>
<dbReference type="InterPro" id="IPR008995">
    <property type="entry name" value="Mo/tungstate-bd_C_term_dom"/>
</dbReference>
<dbReference type="InterPro" id="IPR012340">
    <property type="entry name" value="NA-bd_OB-fold"/>
</dbReference>
<name>A0ABX5NNM1_9HYPH</name>
<organism evidence="8 9">
    <name type="scientific">Rhizobium wuzhouense</name>
    <dbReference type="NCBI Taxonomy" id="1986026"/>
    <lineage>
        <taxon>Bacteria</taxon>
        <taxon>Pseudomonadati</taxon>
        <taxon>Pseudomonadota</taxon>
        <taxon>Alphaproteobacteria</taxon>
        <taxon>Hyphomicrobiales</taxon>
        <taxon>Rhizobiaceae</taxon>
        <taxon>Rhizobium/Agrobacterium group</taxon>
        <taxon>Rhizobium</taxon>
    </lineage>
</organism>
<evidence type="ECO:0000256" key="2">
    <source>
        <dbReference type="ARBA" id="ARBA00005417"/>
    </source>
</evidence>
<keyword evidence="4" id="KW-0997">Cell inner membrane</keyword>
<dbReference type="GO" id="GO:0005524">
    <property type="term" value="F:ATP binding"/>
    <property type="evidence" value="ECO:0007669"/>
    <property type="project" value="UniProtKB-KW"/>
</dbReference>
<keyword evidence="6 8" id="KW-0067">ATP-binding</keyword>
<evidence type="ECO:0000313" key="8">
    <source>
        <dbReference type="EMBL" id="PYB71778.1"/>
    </source>
</evidence>
<evidence type="ECO:0000313" key="9">
    <source>
        <dbReference type="Proteomes" id="UP000247536"/>
    </source>
</evidence>
<sequence>MNEVSLKGITKYYGSHLAIPPLDLEIPKGKFVTLLGPSGCGKTTTLRIIAGLEQPSGGELTLAGKTVYSGRDSSFVPPEKRGLGFIFQSYALWPNMKVDKNITLALHQAKRPKDEIDARLAEALKKVQLEQYGSRFPSELSGGQQQRVAVARLIAARNSILLMDEPLSNLDAVLRTEMRTELKRLSRDLGATTVYVTHDQVEALTMSDIIVVMKDGVIQQIGSPYEIYHEPANLFVAEFIGDPRINVFDGILEQRGDRSILKLHGIEVVLEQVIAREGGPVICAIRPEHFNLHEAAMTNGLAAEVDVIQPTGSQTILSLSTKETPITALIPRFVETWPNRKVWLEFVARNMMVFDPKTGKLITATATAGTRSNAA</sequence>
<evidence type="ECO:0000256" key="5">
    <source>
        <dbReference type="ARBA" id="ARBA00022741"/>
    </source>
</evidence>
<dbReference type="EMBL" id="QJRY01000006">
    <property type="protein sequence ID" value="PYB71778.1"/>
    <property type="molecule type" value="Genomic_DNA"/>
</dbReference>
<dbReference type="InterPro" id="IPR013611">
    <property type="entry name" value="Transp-assoc_OB_typ2"/>
</dbReference>
<dbReference type="Proteomes" id="UP000247536">
    <property type="component" value="Unassembled WGS sequence"/>
</dbReference>
<comment type="caution">
    <text evidence="8">The sequence shown here is derived from an EMBL/GenBank/DDBJ whole genome shotgun (WGS) entry which is preliminary data.</text>
</comment>
<dbReference type="InterPro" id="IPR047641">
    <property type="entry name" value="ABC_transpr_MalK/UgpC-like"/>
</dbReference>
<dbReference type="InterPro" id="IPR003439">
    <property type="entry name" value="ABC_transporter-like_ATP-bd"/>
</dbReference>